<dbReference type="GO" id="GO:0004527">
    <property type="term" value="F:exonuclease activity"/>
    <property type="evidence" value="ECO:0007669"/>
    <property type="project" value="UniProtKB-KW"/>
</dbReference>
<evidence type="ECO:0000313" key="2">
    <source>
        <dbReference type="EMBL" id="NYZ23779.1"/>
    </source>
</evidence>
<dbReference type="InterPro" id="IPR036397">
    <property type="entry name" value="RNaseH_sf"/>
</dbReference>
<dbReference type="PANTHER" id="PTHR30231:SF42">
    <property type="entry name" value="EXONUCLEASE"/>
    <property type="match status" value="1"/>
</dbReference>
<keyword evidence="2" id="KW-0378">Hydrolase</keyword>
<name>A0ABX2TL09_9PROT</name>
<dbReference type="PANTHER" id="PTHR30231">
    <property type="entry name" value="DNA POLYMERASE III SUBUNIT EPSILON"/>
    <property type="match status" value="1"/>
</dbReference>
<dbReference type="RefSeq" id="WP_180285551.1">
    <property type="nucleotide sequence ID" value="NZ_JABFDB010000031.1"/>
</dbReference>
<protein>
    <submittedName>
        <fullName evidence="2">3'-5' exonuclease</fullName>
    </submittedName>
</protein>
<keyword evidence="2" id="KW-0540">Nuclease</keyword>
<dbReference type="EMBL" id="JABFDB010000031">
    <property type="protein sequence ID" value="NYZ23779.1"/>
    <property type="molecule type" value="Genomic_DNA"/>
</dbReference>
<dbReference type="Proteomes" id="UP000584642">
    <property type="component" value="Unassembled WGS sequence"/>
</dbReference>
<proteinExistence type="predicted"/>
<sequence>MRVLAIDFETANERRDSACALGVAWIEDGRVVATEEHLIRPREMRFLPMNTAIHGIRAEDVADAPSFAELWRELGPRMEGALVLAHNAAFDLSVLRHTLADHGLGHPSCAYLCTVIVARRAWPELSRHRLDTLADHLGLALDHHRAGSDAEACGRIALAAAGVLGAARVAEIPAVTGIAPGRLTPDGYSACRAGTRQAARRRRAAALP</sequence>
<dbReference type="Gene3D" id="3.30.420.10">
    <property type="entry name" value="Ribonuclease H-like superfamily/Ribonuclease H"/>
    <property type="match status" value="1"/>
</dbReference>
<evidence type="ECO:0000313" key="3">
    <source>
        <dbReference type="Proteomes" id="UP000584642"/>
    </source>
</evidence>
<keyword evidence="2" id="KW-0269">Exonuclease</keyword>
<dbReference type="SUPFAM" id="SSF53098">
    <property type="entry name" value="Ribonuclease H-like"/>
    <property type="match status" value="1"/>
</dbReference>
<dbReference type="InterPro" id="IPR013520">
    <property type="entry name" value="Ribonucl_H"/>
</dbReference>
<organism evidence="2 3">
    <name type="scientific">Azospirillum oleiclasticum</name>
    <dbReference type="NCBI Taxonomy" id="2735135"/>
    <lineage>
        <taxon>Bacteria</taxon>
        <taxon>Pseudomonadati</taxon>
        <taxon>Pseudomonadota</taxon>
        <taxon>Alphaproteobacteria</taxon>
        <taxon>Rhodospirillales</taxon>
        <taxon>Azospirillaceae</taxon>
        <taxon>Azospirillum</taxon>
    </lineage>
</organism>
<comment type="caution">
    <text evidence="2">The sequence shown here is derived from an EMBL/GenBank/DDBJ whole genome shotgun (WGS) entry which is preliminary data.</text>
</comment>
<dbReference type="InterPro" id="IPR012337">
    <property type="entry name" value="RNaseH-like_sf"/>
</dbReference>
<reference evidence="2 3" key="1">
    <citation type="submission" date="2020-05" db="EMBL/GenBank/DDBJ databases">
        <title>Azospirillum oleiclasticum sp. nov, a nitrogen-fixing and heavy crude oil-emulsifying bacterium isolated from the crude oil of Yumen Oilfield.</title>
        <authorList>
            <person name="Wu D."/>
            <person name="Cai M."/>
            <person name="Zhang X."/>
        </authorList>
    </citation>
    <scope>NUCLEOTIDE SEQUENCE [LARGE SCALE GENOMIC DNA]</scope>
    <source>
        <strain evidence="2 3">ROY-1-1-2</strain>
    </source>
</reference>
<gene>
    <name evidence="2" type="ORF">HND93_29110</name>
</gene>
<evidence type="ECO:0000259" key="1">
    <source>
        <dbReference type="SMART" id="SM00479"/>
    </source>
</evidence>
<accession>A0ABX2TL09</accession>
<dbReference type="SMART" id="SM00479">
    <property type="entry name" value="EXOIII"/>
    <property type="match status" value="1"/>
</dbReference>
<dbReference type="Pfam" id="PF00929">
    <property type="entry name" value="RNase_T"/>
    <property type="match status" value="1"/>
</dbReference>
<keyword evidence="3" id="KW-1185">Reference proteome</keyword>
<feature type="domain" description="Exonuclease" evidence="1">
    <location>
        <begin position="2"/>
        <end position="166"/>
    </location>
</feature>
<dbReference type="CDD" id="cd06130">
    <property type="entry name" value="DNA_pol_III_epsilon_like"/>
    <property type="match status" value="1"/>
</dbReference>